<dbReference type="Proteomes" id="UP001480595">
    <property type="component" value="Unassembled WGS sequence"/>
</dbReference>
<evidence type="ECO:0000313" key="1">
    <source>
        <dbReference type="EMBL" id="KAK8043914.1"/>
    </source>
</evidence>
<gene>
    <name evidence="1" type="ORF">PG994_012752</name>
</gene>
<name>A0ABR1TBC0_9PEZI</name>
<dbReference type="SUPFAM" id="SSF69304">
    <property type="entry name" value="Tricorn protease N-terminal domain"/>
    <property type="match status" value="1"/>
</dbReference>
<organism evidence="1 2">
    <name type="scientific">Apiospora phragmitis</name>
    <dbReference type="NCBI Taxonomy" id="2905665"/>
    <lineage>
        <taxon>Eukaryota</taxon>
        <taxon>Fungi</taxon>
        <taxon>Dikarya</taxon>
        <taxon>Ascomycota</taxon>
        <taxon>Pezizomycotina</taxon>
        <taxon>Sordariomycetes</taxon>
        <taxon>Xylariomycetidae</taxon>
        <taxon>Amphisphaeriales</taxon>
        <taxon>Apiosporaceae</taxon>
        <taxon>Apiospora</taxon>
    </lineage>
</organism>
<dbReference type="PANTHER" id="PTHR36842">
    <property type="entry name" value="PROTEIN TOLB HOMOLOG"/>
    <property type="match status" value="1"/>
</dbReference>
<dbReference type="RefSeq" id="XP_066710309.1">
    <property type="nucleotide sequence ID" value="XM_066864161.1"/>
</dbReference>
<dbReference type="Gene3D" id="2.120.10.30">
    <property type="entry name" value="TolB, C-terminal domain"/>
    <property type="match status" value="1"/>
</dbReference>
<keyword evidence="1" id="KW-0378">Hydrolase</keyword>
<dbReference type="EMBL" id="JAQQWL010000012">
    <property type="protein sequence ID" value="KAK8043914.1"/>
    <property type="molecule type" value="Genomic_DNA"/>
</dbReference>
<dbReference type="PANTHER" id="PTHR36842:SF1">
    <property type="entry name" value="PROTEIN TOLB"/>
    <property type="match status" value="1"/>
</dbReference>
<evidence type="ECO:0000313" key="2">
    <source>
        <dbReference type="Proteomes" id="UP001480595"/>
    </source>
</evidence>
<reference evidence="1 2" key="1">
    <citation type="submission" date="2023-01" db="EMBL/GenBank/DDBJ databases">
        <title>Analysis of 21 Apiospora genomes using comparative genomics revels a genus with tremendous synthesis potential of carbohydrate active enzymes and secondary metabolites.</title>
        <authorList>
            <person name="Sorensen T."/>
        </authorList>
    </citation>
    <scope>NUCLEOTIDE SEQUENCE [LARGE SCALE GENOMIC DNA]</scope>
    <source>
        <strain evidence="1 2">CBS 135458</strain>
    </source>
</reference>
<comment type="caution">
    <text evidence="1">The sequence shown here is derived from an EMBL/GenBank/DDBJ whole genome shotgun (WGS) entry which is preliminary data.</text>
</comment>
<accession>A0ABR1TBC0</accession>
<dbReference type="GeneID" id="92097224"/>
<proteinExistence type="predicted"/>
<dbReference type="InterPro" id="IPR011042">
    <property type="entry name" value="6-blade_b-propeller_TolB-like"/>
</dbReference>
<protein>
    <submittedName>
        <fullName evidence="1">Alpha/Beta hydrolase protein</fullName>
    </submittedName>
</protein>
<sequence length="191" mass="20985">MSDSKADKAATREVLDIESPLELKLSPDCKSIVYITRLKWYHQTGSGPRRSSPIWIADVDITKSARHLTDGLHNDRIPQWSPQGHAIAFLSDRANDSGKSIALYLLDLDATEPIPITPVENGSAIPKFAFSPDGQAVAYMATDEETEEAKSRKESTGGASVWMYTAPPSPSWTLHRTRLTSLLTSRGGFQT</sequence>
<keyword evidence="2" id="KW-1185">Reference proteome</keyword>
<dbReference type="GO" id="GO:0016787">
    <property type="term" value="F:hydrolase activity"/>
    <property type="evidence" value="ECO:0007669"/>
    <property type="project" value="UniProtKB-KW"/>
</dbReference>